<proteinExistence type="predicted"/>
<evidence type="ECO:0000313" key="2">
    <source>
        <dbReference type="EMBL" id="EET02023.1"/>
    </source>
</evidence>
<dbReference type="VEuPathDB" id="GiardiaDB:GL50581_677"/>
<sequence length="329" mass="34915">MSSGFGGFNFGAPPQTSSQPSAPAPAQTSGFSFGSNFGSAQSTQSAQPTQNTPQQQSQPTQLFTFGAPSTSAPSSTNTGAAGSGFNSIAKPPASSLGGFGQTASTVTATTTTSSAPVSFSFGASAALSSQPMQPTLQTPSSTTPSTTTSFSFGKSFEPTIVNKQREEQTSTPGGAQPTLDARLVELEGKKVSVILDNFYGILLKDLGTANKHATALVSCEKDIELLEETMKQFSSKLTYIQQKQSATEESLRKLYELQCDVLDIVKKMEDYSQYTTHPLTHAINTVENNLMTLEQKILSSSVIDREVLEVYQGLQRQISLIAMLEAEAQ</sequence>
<dbReference type="OMA" id="GTANKHS"/>
<feature type="compositionally biased region" description="Low complexity" evidence="1">
    <location>
        <begin position="12"/>
        <end position="85"/>
    </location>
</feature>
<feature type="region of interest" description="Disordered" evidence="1">
    <location>
        <begin position="1"/>
        <end position="86"/>
    </location>
</feature>
<comment type="caution">
    <text evidence="2">The sequence shown here is derived from an EMBL/GenBank/DDBJ whole genome shotgun (WGS) entry which is preliminary data.</text>
</comment>
<accession>C6LPL1</accession>
<evidence type="ECO:0000313" key="3">
    <source>
        <dbReference type="Proteomes" id="UP000002488"/>
    </source>
</evidence>
<reference evidence="2 3" key="1">
    <citation type="journal article" date="2009" name="PLoS Pathog.">
        <title>Draft genome sequencing of giardia intestinalis assemblage B isolate GS: is human giardiasis caused by two different species?</title>
        <authorList>
            <person name="Franzen O."/>
            <person name="Jerlstrom-Hultqvist J."/>
            <person name="Castro E."/>
            <person name="Sherwood E."/>
            <person name="Ankarklev J."/>
            <person name="Reiner D.S."/>
            <person name="Palm D."/>
            <person name="Andersson J.O."/>
            <person name="Andersson B."/>
            <person name="Svard S.G."/>
        </authorList>
    </citation>
    <scope>NUCLEOTIDE SEQUENCE [LARGE SCALE GENOMIC DNA]</scope>
    <source>
        <strain evidence="3">ATCC 50581 / GS clone H7</strain>
    </source>
</reference>
<feature type="region of interest" description="Disordered" evidence="1">
    <location>
        <begin position="128"/>
        <end position="149"/>
    </location>
</feature>
<dbReference type="Proteomes" id="UP000002488">
    <property type="component" value="Unassembled WGS sequence"/>
</dbReference>
<name>C6LPL1_GIAIB</name>
<gene>
    <name evidence="2" type="ORF">GL50581_677</name>
</gene>
<dbReference type="EMBL" id="ACGJ01000911">
    <property type="protein sequence ID" value="EET02023.1"/>
    <property type="molecule type" value="Genomic_DNA"/>
</dbReference>
<protein>
    <recommendedName>
        <fullName evidence="4">Nucleoporin NSP1-like C-terminal domain-containing protein</fullName>
    </recommendedName>
</protein>
<evidence type="ECO:0008006" key="4">
    <source>
        <dbReference type="Google" id="ProtNLM"/>
    </source>
</evidence>
<dbReference type="OrthoDB" id="10263125at2759"/>
<organism evidence="2 3">
    <name type="scientific">Giardia intestinalis (strain ATCC 50581 / GS clone H7)</name>
    <name type="common">Giardia lamblia</name>
    <dbReference type="NCBI Taxonomy" id="598745"/>
    <lineage>
        <taxon>Eukaryota</taxon>
        <taxon>Metamonada</taxon>
        <taxon>Diplomonadida</taxon>
        <taxon>Hexamitidae</taxon>
        <taxon>Giardiinae</taxon>
        <taxon>Giardia</taxon>
    </lineage>
</organism>
<evidence type="ECO:0000256" key="1">
    <source>
        <dbReference type="SAM" id="MobiDB-lite"/>
    </source>
</evidence>
<dbReference type="AlphaFoldDB" id="C6LPL1"/>